<name>A0A8X7WC34_BRACI</name>
<dbReference type="AlphaFoldDB" id="A0A8X7WC34"/>
<dbReference type="PANTHER" id="PTHR32175">
    <property type="entry name" value="PROTEIN, PUTATIVE, EXPRESSED-RELATED"/>
    <property type="match status" value="1"/>
</dbReference>
<protein>
    <recommendedName>
        <fullName evidence="3">Sulfotransferase</fullName>
    </recommendedName>
</protein>
<dbReference type="OrthoDB" id="1666248at2759"/>
<organism evidence="1 2">
    <name type="scientific">Brassica carinata</name>
    <name type="common">Ethiopian mustard</name>
    <name type="synonym">Abyssinian cabbage</name>
    <dbReference type="NCBI Taxonomy" id="52824"/>
    <lineage>
        <taxon>Eukaryota</taxon>
        <taxon>Viridiplantae</taxon>
        <taxon>Streptophyta</taxon>
        <taxon>Embryophyta</taxon>
        <taxon>Tracheophyta</taxon>
        <taxon>Spermatophyta</taxon>
        <taxon>Magnoliopsida</taxon>
        <taxon>eudicotyledons</taxon>
        <taxon>Gunneridae</taxon>
        <taxon>Pentapetalae</taxon>
        <taxon>rosids</taxon>
        <taxon>malvids</taxon>
        <taxon>Brassicales</taxon>
        <taxon>Brassicaceae</taxon>
        <taxon>Brassiceae</taxon>
        <taxon>Brassica</taxon>
    </lineage>
</organism>
<evidence type="ECO:0000313" key="2">
    <source>
        <dbReference type="Proteomes" id="UP000886595"/>
    </source>
</evidence>
<dbReference type="Proteomes" id="UP000886595">
    <property type="component" value="Unassembled WGS sequence"/>
</dbReference>
<proteinExistence type="predicted"/>
<dbReference type="PANTHER" id="PTHR32175:SF22">
    <property type="entry name" value="SULFOTRANSFERASE"/>
    <property type="match status" value="1"/>
</dbReference>
<reference evidence="1 2" key="1">
    <citation type="submission" date="2020-02" db="EMBL/GenBank/DDBJ databases">
        <authorList>
            <person name="Ma Q."/>
            <person name="Huang Y."/>
            <person name="Song X."/>
            <person name="Pei D."/>
        </authorList>
    </citation>
    <scope>NUCLEOTIDE SEQUENCE [LARGE SCALE GENOMIC DNA]</scope>
    <source>
        <strain evidence="1">Sxm20200214</strain>
        <tissue evidence="1">Leaf</tissue>
    </source>
</reference>
<dbReference type="EMBL" id="JAAMPC010000002">
    <property type="protein sequence ID" value="KAG2326899.1"/>
    <property type="molecule type" value="Genomic_DNA"/>
</dbReference>
<evidence type="ECO:0000313" key="1">
    <source>
        <dbReference type="EMBL" id="KAG2326899.1"/>
    </source>
</evidence>
<gene>
    <name evidence="1" type="ORF">Bca52824_009627</name>
</gene>
<accession>A0A8X7WC34</accession>
<comment type="caution">
    <text evidence="1">The sequence shown here is derived from an EMBL/GenBank/DDBJ whole genome shotgun (WGS) entry which is preliminary data.</text>
</comment>
<dbReference type="InterPro" id="IPR052796">
    <property type="entry name" value="Nod_factor_sulfotransferase"/>
</dbReference>
<evidence type="ECO:0008006" key="3">
    <source>
        <dbReference type="Google" id="ProtNLM"/>
    </source>
</evidence>
<sequence>MANLASKTSQLVPTRITTRIHYPKPQTFNRSECGHNPVRFFAILSMQRSGSGWFETLLNSHDNVPSSSDDGKPQRSWKLASLFAETAAAEMKRFKRNPRRRETSIEKMVLK</sequence>
<keyword evidence="2" id="KW-1185">Reference proteome</keyword>